<dbReference type="Proteomes" id="UP000663880">
    <property type="component" value="Unassembled WGS sequence"/>
</dbReference>
<dbReference type="OrthoDB" id="10052789at2759"/>
<organism evidence="1 2">
    <name type="scientific">Pieris macdunnoughi</name>
    <dbReference type="NCBI Taxonomy" id="345717"/>
    <lineage>
        <taxon>Eukaryota</taxon>
        <taxon>Metazoa</taxon>
        <taxon>Ecdysozoa</taxon>
        <taxon>Arthropoda</taxon>
        <taxon>Hexapoda</taxon>
        <taxon>Insecta</taxon>
        <taxon>Pterygota</taxon>
        <taxon>Neoptera</taxon>
        <taxon>Endopterygota</taxon>
        <taxon>Lepidoptera</taxon>
        <taxon>Glossata</taxon>
        <taxon>Ditrysia</taxon>
        <taxon>Papilionoidea</taxon>
        <taxon>Pieridae</taxon>
        <taxon>Pierinae</taxon>
        <taxon>Pieris</taxon>
    </lineage>
</organism>
<proteinExistence type="predicted"/>
<dbReference type="InterPro" id="IPR053164">
    <property type="entry name" value="IS1016-like_transposase"/>
</dbReference>
<name>A0A821KYR2_9NEOP</name>
<dbReference type="PANTHER" id="PTHR47163">
    <property type="entry name" value="DDE_TNP_IS1595 DOMAIN-CONTAINING PROTEIN"/>
    <property type="match status" value="1"/>
</dbReference>
<evidence type="ECO:0000313" key="1">
    <source>
        <dbReference type="EMBL" id="CAF4742145.1"/>
    </source>
</evidence>
<keyword evidence="2" id="KW-1185">Reference proteome</keyword>
<dbReference type="EMBL" id="CAJOBZ010000001">
    <property type="protein sequence ID" value="CAF4742145.1"/>
    <property type="molecule type" value="Genomic_DNA"/>
</dbReference>
<comment type="caution">
    <text evidence="1">The sequence shown here is derived from an EMBL/GenBank/DDBJ whole genome shotgun (WGS) entry which is preliminary data.</text>
</comment>
<dbReference type="AlphaFoldDB" id="A0A821KYR2"/>
<dbReference type="PANTHER" id="PTHR47163:SF2">
    <property type="entry name" value="SI:DKEY-17M8.2"/>
    <property type="match status" value="1"/>
</dbReference>
<reference evidence="1" key="1">
    <citation type="submission" date="2021-02" db="EMBL/GenBank/DDBJ databases">
        <authorList>
            <person name="Steward A R."/>
        </authorList>
    </citation>
    <scope>NUCLEOTIDE SEQUENCE</scope>
</reference>
<evidence type="ECO:0008006" key="3">
    <source>
        <dbReference type="Google" id="ProtNLM"/>
    </source>
</evidence>
<gene>
    <name evidence="1" type="ORF">PMACD_LOCUS90</name>
</gene>
<accession>A0A821KYR2</accession>
<evidence type="ECO:0000313" key="2">
    <source>
        <dbReference type="Proteomes" id="UP000663880"/>
    </source>
</evidence>
<sequence length="103" mass="11965">MDKNQDDILYKGHWVIGMIEDKSEDLRLEICPDIIRSAEVLVPHIQKHVEVGTTIYTDFWKAYDCLCKAWVQTLKKAITQIVISLLWLKMGLIHKELSPSVEQ</sequence>
<protein>
    <recommendedName>
        <fullName evidence="3">ISXO2-like transposase domain-containing protein</fullName>
    </recommendedName>
</protein>